<sequence length="439" mass="47942">MNTKLLSSAAAAALLLGTAATADLSIMYRSQFASLIEPGIEAYEAATGEAVERIPLPNEGYDNRIALDVASGTAPDVLHIDTGMVQRLSANGDLLPLNGMAETWDQWQFYPQRTLDATSLDGKVYALLTDTDARMLWYSVKAFEAAGIETPWKPQTWDELLDTARKVKEATGTENALVVPAGTKNEEATTMQGFYMVLLGADTPEGDRNRLRNRDTGQWIGKSPALRRTFEFYETIYTTDALAEPGDQYSSDVGAIMRPGLISGEVGIWASGSWENNCIWDCGGTDIPPQAERDKAVYWAPFPGSGVAGAPAYSNISAGWTVGVSAATDQPEEAKALVAKIFDRETFEPWVIENGRMAVRTDIAETPAYQSDKFFSDVTPLNDQTTKRDAVPGYYFVSALVQQSTADILDGISVDEVMETYHETLIDEFGEDQVMVIED</sequence>
<dbReference type="PANTHER" id="PTHR43649:SF14">
    <property type="entry name" value="BLR3389 PROTEIN"/>
    <property type="match status" value="1"/>
</dbReference>
<accession>A0A975WCJ0</accession>
<keyword evidence="4" id="KW-0813">Transport</keyword>
<gene>
    <name evidence="4" type="ORF">SAMN04487940_11412</name>
</gene>
<dbReference type="InterPro" id="IPR006059">
    <property type="entry name" value="SBP"/>
</dbReference>
<dbReference type="GO" id="GO:0042597">
    <property type="term" value="C:periplasmic space"/>
    <property type="evidence" value="ECO:0007669"/>
    <property type="project" value="UniProtKB-SubCell"/>
</dbReference>
<dbReference type="AlphaFoldDB" id="A0A975WCJ0"/>
<dbReference type="GeneID" id="80819678"/>
<comment type="caution">
    <text evidence="4">The sequence shown here is derived from an EMBL/GenBank/DDBJ whole genome shotgun (WGS) entry which is preliminary data.</text>
</comment>
<organism evidence="4 5">
    <name type="scientific">Marinovum algicola</name>
    <dbReference type="NCBI Taxonomy" id="42444"/>
    <lineage>
        <taxon>Bacteria</taxon>
        <taxon>Pseudomonadati</taxon>
        <taxon>Pseudomonadota</taxon>
        <taxon>Alphaproteobacteria</taxon>
        <taxon>Rhodobacterales</taxon>
        <taxon>Roseobacteraceae</taxon>
        <taxon>Marinovum</taxon>
    </lineage>
</organism>
<evidence type="ECO:0000313" key="4">
    <source>
        <dbReference type="EMBL" id="SEJ92369.1"/>
    </source>
</evidence>
<dbReference type="InterPro" id="IPR050490">
    <property type="entry name" value="Bact_solute-bd_prot1"/>
</dbReference>
<keyword evidence="4" id="KW-0762">Sugar transport</keyword>
<dbReference type="Gene3D" id="3.40.190.10">
    <property type="entry name" value="Periplasmic binding protein-like II"/>
    <property type="match status" value="2"/>
</dbReference>
<keyword evidence="5" id="KW-1185">Reference proteome</keyword>
<comment type="similarity">
    <text evidence="2">Belongs to the bacterial solute-binding protein 1 family.</text>
</comment>
<feature type="chain" id="PRO_5037859799" evidence="3">
    <location>
        <begin position="23"/>
        <end position="439"/>
    </location>
</feature>
<comment type="subcellular location">
    <subcellularLocation>
        <location evidence="1">Periplasm</location>
    </subcellularLocation>
</comment>
<dbReference type="PANTHER" id="PTHR43649">
    <property type="entry name" value="ARABINOSE-BINDING PROTEIN-RELATED"/>
    <property type="match status" value="1"/>
</dbReference>
<dbReference type="Pfam" id="PF01547">
    <property type="entry name" value="SBP_bac_1"/>
    <property type="match status" value="1"/>
</dbReference>
<evidence type="ECO:0000256" key="1">
    <source>
        <dbReference type="ARBA" id="ARBA00004418"/>
    </source>
</evidence>
<evidence type="ECO:0000256" key="3">
    <source>
        <dbReference type="SAM" id="SignalP"/>
    </source>
</evidence>
<reference evidence="4 5" key="1">
    <citation type="submission" date="2016-10" db="EMBL/GenBank/DDBJ databases">
        <authorList>
            <person name="Varghese N."/>
            <person name="Submissions S."/>
        </authorList>
    </citation>
    <scope>NUCLEOTIDE SEQUENCE [LARGE SCALE GENOMIC DNA]</scope>
    <source>
        <strain evidence="4 5">FF3</strain>
    </source>
</reference>
<evidence type="ECO:0000313" key="5">
    <source>
        <dbReference type="Proteomes" id="UP000182932"/>
    </source>
</evidence>
<dbReference type="EMBL" id="FNYY01000014">
    <property type="protein sequence ID" value="SEJ92369.1"/>
    <property type="molecule type" value="Genomic_DNA"/>
</dbReference>
<feature type="signal peptide" evidence="3">
    <location>
        <begin position="1"/>
        <end position="22"/>
    </location>
</feature>
<protein>
    <submittedName>
        <fullName evidence="4">Multiple sugar transport system substrate-binding protein</fullName>
    </submittedName>
</protein>
<name>A0A975WCJ0_9RHOB</name>
<dbReference type="RefSeq" id="WP_074837655.1">
    <property type="nucleotide sequence ID" value="NZ_CATLQZ010000011.1"/>
</dbReference>
<dbReference type="Proteomes" id="UP000182932">
    <property type="component" value="Unassembled WGS sequence"/>
</dbReference>
<proteinExistence type="inferred from homology"/>
<evidence type="ECO:0000256" key="2">
    <source>
        <dbReference type="ARBA" id="ARBA00008520"/>
    </source>
</evidence>
<keyword evidence="3" id="KW-0732">Signal</keyword>
<dbReference type="SUPFAM" id="SSF53850">
    <property type="entry name" value="Periplasmic binding protein-like II"/>
    <property type="match status" value="1"/>
</dbReference>